<feature type="region of interest" description="Disordered" evidence="1">
    <location>
        <begin position="202"/>
        <end position="226"/>
    </location>
</feature>
<dbReference type="SMART" id="SM00471">
    <property type="entry name" value="HDc"/>
    <property type="match status" value="1"/>
</dbReference>
<evidence type="ECO:0000313" key="3">
    <source>
        <dbReference type="EMBL" id="GER92097.1"/>
    </source>
</evidence>
<dbReference type="PANTHER" id="PTHR46246">
    <property type="entry name" value="GUANOSINE-3',5'-BIS(DIPHOSPHATE) 3'-PYROPHOSPHOHYDROLASE MESH1"/>
    <property type="match status" value="1"/>
</dbReference>
<evidence type="ECO:0000313" key="4">
    <source>
        <dbReference type="Proteomes" id="UP000326912"/>
    </source>
</evidence>
<accession>A0A5J4L018</accession>
<feature type="domain" description="HD/PDEase" evidence="2">
    <location>
        <begin position="27"/>
        <end position="139"/>
    </location>
</feature>
<dbReference type="EMBL" id="BKZW01000005">
    <property type="protein sequence ID" value="GER92097.1"/>
    <property type="molecule type" value="Genomic_DNA"/>
</dbReference>
<dbReference type="Pfam" id="PF13328">
    <property type="entry name" value="HD_4"/>
    <property type="match status" value="1"/>
</dbReference>
<evidence type="ECO:0000259" key="2">
    <source>
        <dbReference type="SMART" id="SM00471"/>
    </source>
</evidence>
<dbReference type="RefSeq" id="WP_151759657.1">
    <property type="nucleotide sequence ID" value="NZ_BKZW01000005.1"/>
</dbReference>
<evidence type="ECO:0000256" key="1">
    <source>
        <dbReference type="SAM" id="MobiDB-lite"/>
    </source>
</evidence>
<dbReference type="Gene3D" id="1.10.3210.10">
    <property type="entry name" value="Hypothetical protein af1432"/>
    <property type="match status" value="1"/>
</dbReference>
<dbReference type="PANTHER" id="PTHR46246:SF1">
    <property type="entry name" value="GUANOSINE-3',5'-BIS(DIPHOSPHATE) 3'-PYROPHOSPHOHYDROLASE MESH1"/>
    <property type="match status" value="1"/>
</dbReference>
<dbReference type="InterPro" id="IPR003607">
    <property type="entry name" value="HD/PDEase_dom"/>
</dbReference>
<dbReference type="SUPFAM" id="SSF109604">
    <property type="entry name" value="HD-domain/PDEase-like"/>
    <property type="match status" value="1"/>
</dbReference>
<dbReference type="AlphaFoldDB" id="A0A5J4L018"/>
<feature type="compositionally biased region" description="Basic and acidic residues" evidence="1">
    <location>
        <begin position="217"/>
        <end position="226"/>
    </location>
</feature>
<name>A0A5J4L018_9CHLR</name>
<keyword evidence="4" id="KW-1185">Reference proteome</keyword>
<gene>
    <name evidence="3" type="ORF">KDW_62590</name>
</gene>
<reference evidence="3 4" key="1">
    <citation type="submission" date="2019-10" db="EMBL/GenBank/DDBJ databases">
        <title>Dictyobacter vulcani sp. nov., within the class Ktedonobacteria, isolated from soil of volcanic Mt. Zao.</title>
        <authorList>
            <person name="Zheng Y."/>
            <person name="Wang C.M."/>
            <person name="Sakai Y."/>
            <person name="Abe K."/>
            <person name="Yokota A."/>
            <person name="Yabe S."/>
        </authorList>
    </citation>
    <scope>NUCLEOTIDE SEQUENCE [LARGE SCALE GENOMIC DNA]</scope>
    <source>
        <strain evidence="3 4">W12</strain>
    </source>
</reference>
<dbReference type="Proteomes" id="UP000326912">
    <property type="component" value="Unassembled WGS sequence"/>
</dbReference>
<dbReference type="CDD" id="cd00077">
    <property type="entry name" value="HDc"/>
    <property type="match status" value="1"/>
</dbReference>
<comment type="caution">
    <text evidence="3">The sequence shown here is derived from an EMBL/GenBank/DDBJ whole genome shotgun (WGS) entry which is preliminary data.</text>
</comment>
<organism evidence="3 4">
    <name type="scientific">Dictyobacter vulcani</name>
    <dbReference type="NCBI Taxonomy" id="2607529"/>
    <lineage>
        <taxon>Bacteria</taxon>
        <taxon>Bacillati</taxon>
        <taxon>Chloroflexota</taxon>
        <taxon>Ktedonobacteria</taxon>
        <taxon>Ktedonobacterales</taxon>
        <taxon>Dictyobacteraceae</taxon>
        <taxon>Dictyobacter</taxon>
    </lineage>
</organism>
<dbReference type="GO" id="GO:0008893">
    <property type="term" value="F:guanosine-3',5'-bis(diphosphate) 3'-diphosphatase activity"/>
    <property type="evidence" value="ECO:0007669"/>
    <property type="project" value="TreeGrafter"/>
</dbReference>
<proteinExistence type="predicted"/>
<protein>
    <recommendedName>
        <fullName evidence="2">HD/PDEase domain-containing protein</fullName>
    </recommendedName>
</protein>
<dbReference type="InterPro" id="IPR052194">
    <property type="entry name" value="MESH1"/>
</dbReference>
<sequence length="226" mass="24867">METLLTRAFTLAAQLHAAQTRKTSIVPNTPYLGHLLEVAGIVQSNGAPEVAVAAALLHDAIEDQGAATRELIQDQLGPEVLALVEECTEPGTGGATKAPWRERKEGYLQQVLRASTAALLIKCADKLQNARDLRKQVYLEGEQAYAAFTRGKADKLWFYHTFVQTARERQQVLQQSQLDQPLLRAIDYLLIELDEVLTDLDSPGNRRQAPNLQEIGSGRDKGEVGV</sequence>